<comment type="caution">
    <text evidence="2">The sequence shown here is derived from an EMBL/GenBank/DDBJ whole genome shotgun (WGS) entry which is preliminary data.</text>
</comment>
<feature type="coiled-coil region" evidence="1">
    <location>
        <begin position="2"/>
        <end position="123"/>
    </location>
</feature>
<dbReference type="Proteomes" id="UP001159363">
    <property type="component" value="Chromosome 13"/>
</dbReference>
<accession>A0ABQ9GBR8</accession>
<organism evidence="2 3">
    <name type="scientific">Dryococelus australis</name>
    <dbReference type="NCBI Taxonomy" id="614101"/>
    <lineage>
        <taxon>Eukaryota</taxon>
        <taxon>Metazoa</taxon>
        <taxon>Ecdysozoa</taxon>
        <taxon>Arthropoda</taxon>
        <taxon>Hexapoda</taxon>
        <taxon>Insecta</taxon>
        <taxon>Pterygota</taxon>
        <taxon>Neoptera</taxon>
        <taxon>Polyneoptera</taxon>
        <taxon>Phasmatodea</taxon>
        <taxon>Verophasmatodea</taxon>
        <taxon>Anareolatae</taxon>
        <taxon>Phasmatidae</taxon>
        <taxon>Eurycanthinae</taxon>
        <taxon>Dryococelus</taxon>
    </lineage>
</organism>
<reference evidence="2 3" key="1">
    <citation type="submission" date="2023-02" db="EMBL/GenBank/DDBJ databases">
        <title>LHISI_Scaffold_Assembly.</title>
        <authorList>
            <person name="Stuart O.P."/>
            <person name="Cleave R."/>
            <person name="Magrath M.J.L."/>
            <person name="Mikheyev A.S."/>
        </authorList>
    </citation>
    <scope>NUCLEOTIDE SEQUENCE [LARGE SCALE GENOMIC DNA]</scope>
    <source>
        <strain evidence="2">Daus_M_001</strain>
        <tissue evidence="2">Leg muscle</tissue>
    </source>
</reference>
<dbReference type="EMBL" id="JARBHB010000014">
    <property type="protein sequence ID" value="KAJ8868961.1"/>
    <property type="molecule type" value="Genomic_DNA"/>
</dbReference>
<feature type="coiled-coil region" evidence="1">
    <location>
        <begin position="148"/>
        <end position="261"/>
    </location>
</feature>
<keyword evidence="3" id="KW-1185">Reference proteome</keyword>
<evidence type="ECO:0000313" key="3">
    <source>
        <dbReference type="Proteomes" id="UP001159363"/>
    </source>
</evidence>
<sequence>MIKEALRREQASVSQLEKLREKNKSLQDLLDQVAQDNQREERLVQEIEQLVAAKQVLQLALDELQQKIQQEKLDHAKETTSLKDLLGQLAKETQRDVSLTQELDQLKAEKQLLQLVVSELQQEKVKHDKESKSSRELLEQLAKDSQREVSLAKEIEQLRTEKQAAQQTHEEVQKEKAEQELKMQELLNKHDGMLAKLIHLSGKDKNHKQKIAELSDKLREANEELESLRTMKTKSEDSKCLADVMLSRATLQSRVDQMEAEEKISNKRLVVLQDRIELLQKETIRLQVSHL</sequence>
<protein>
    <submittedName>
        <fullName evidence="2">Uncharacterized protein</fullName>
    </submittedName>
</protein>
<name>A0ABQ9GBR8_9NEOP</name>
<evidence type="ECO:0000256" key="1">
    <source>
        <dbReference type="SAM" id="Coils"/>
    </source>
</evidence>
<gene>
    <name evidence="2" type="ORF">PR048_030502</name>
</gene>
<proteinExistence type="predicted"/>
<keyword evidence="1" id="KW-0175">Coiled coil</keyword>
<evidence type="ECO:0000313" key="2">
    <source>
        <dbReference type="EMBL" id="KAJ8868961.1"/>
    </source>
</evidence>